<feature type="chain" id="PRO_5043694985" evidence="1">
    <location>
        <begin position="24"/>
        <end position="240"/>
    </location>
</feature>
<dbReference type="PANTHER" id="PTHR35399:SF2">
    <property type="entry name" value="DUF839 DOMAIN-CONTAINING PROTEIN"/>
    <property type="match status" value="1"/>
</dbReference>
<name>A0AAU8IGE1_9BACL</name>
<reference evidence="2" key="1">
    <citation type="submission" date="2024-06" db="EMBL/GenBank/DDBJ databases">
        <authorList>
            <person name="Fan A."/>
            <person name="Zhang F.Y."/>
            <person name="Zhang L."/>
        </authorList>
    </citation>
    <scope>NUCLEOTIDE SEQUENCE</scope>
    <source>
        <strain evidence="2">Y61</strain>
    </source>
</reference>
<feature type="signal peptide" evidence="1">
    <location>
        <begin position="1"/>
        <end position="23"/>
    </location>
</feature>
<organism evidence="2">
    <name type="scientific">Sporolactobacillus sp. Y61</name>
    <dbReference type="NCBI Taxonomy" id="3160863"/>
    <lineage>
        <taxon>Bacteria</taxon>
        <taxon>Bacillati</taxon>
        <taxon>Bacillota</taxon>
        <taxon>Bacilli</taxon>
        <taxon>Bacillales</taxon>
        <taxon>Sporolactobacillaceae</taxon>
        <taxon>Sporolactobacillus</taxon>
    </lineage>
</organism>
<dbReference type="PANTHER" id="PTHR35399">
    <property type="entry name" value="SLR8030 PROTEIN"/>
    <property type="match status" value="1"/>
</dbReference>
<protein>
    <submittedName>
        <fullName evidence="2">Uncharacterized protein</fullName>
    </submittedName>
</protein>
<evidence type="ECO:0000313" key="2">
    <source>
        <dbReference type="EMBL" id="XCJ17334.1"/>
    </source>
</evidence>
<dbReference type="AlphaFoldDB" id="A0AAU8IGE1"/>
<proteinExistence type="predicted"/>
<dbReference type="RefSeq" id="WP_353948590.1">
    <property type="nucleotide sequence ID" value="NZ_CP159510.1"/>
</dbReference>
<dbReference type="EMBL" id="CP159510">
    <property type="protein sequence ID" value="XCJ17334.1"/>
    <property type="molecule type" value="Genomic_DNA"/>
</dbReference>
<accession>A0AAU8IGE1</accession>
<gene>
    <name evidence="2" type="ORF">ABNN70_02035</name>
</gene>
<evidence type="ECO:0000256" key="1">
    <source>
        <dbReference type="SAM" id="SignalP"/>
    </source>
</evidence>
<sequence>MKKLVASVLSLALLIPAAGSVYAQPGYHKKVKDVEFVGMAAPQTDAERNDLMYSDASIRVTDPNGHQRTVDLSYNLLFKPGDVINGKITGTTVDAEGHVITDDSGRRFISTAPDSNSLMKVAGKLYLINHFESIPSNREKGRLPNAVYLNRVEQDKKTGKLTVTDITPVDFSADGGIWTPCAGILSPWNTHLGAEEYEPDARLMNGIRTTQRLHNLPATITMIRKKSGILISTAIFLKLP</sequence>
<keyword evidence="1" id="KW-0732">Signal</keyword>